<accession>A0A3S0ZHP1</accession>
<dbReference type="AlphaFoldDB" id="A0A3S0ZHP1"/>
<evidence type="ECO:0000313" key="2">
    <source>
        <dbReference type="Proteomes" id="UP000281118"/>
    </source>
</evidence>
<dbReference type="Proteomes" id="UP000281118">
    <property type="component" value="Unassembled WGS sequence"/>
</dbReference>
<dbReference type="EMBL" id="RXFT01000012">
    <property type="protein sequence ID" value="RUR70266.1"/>
    <property type="molecule type" value="Genomic_DNA"/>
</dbReference>
<gene>
    <name evidence="1" type="ORF">EJP67_24735</name>
</gene>
<comment type="caution">
    <text evidence="1">The sequence shown here is derived from an EMBL/GenBank/DDBJ whole genome shotgun (WGS) entry which is preliminary data.</text>
</comment>
<dbReference type="OrthoDB" id="8912599at2"/>
<sequence length="109" mass="11675">MHQTSLLDCVPPADSGSIGSLAALVESVREVRSGRRPIHADAAARVRAHRAAKARIDFTDDPKIKATIAGIADELGCSEADVLRSFTRFALTNRNWKQVGLYGSKGLSS</sequence>
<organism evidence="1 2">
    <name type="scientific">Variovorax guangxiensis</name>
    <dbReference type="NCBI Taxonomy" id="1775474"/>
    <lineage>
        <taxon>Bacteria</taxon>
        <taxon>Pseudomonadati</taxon>
        <taxon>Pseudomonadota</taxon>
        <taxon>Betaproteobacteria</taxon>
        <taxon>Burkholderiales</taxon>
        <taxon>Comamonadaceae</taxon>
        <taxon>Variovorax</taxon>
    </lineage>
</organism>
<reference evidence="1 2" key="1">
    <citation type="submission" date="2018-12" db="EMBL/GenBank/DDBJ databases">
        <title>The genome sequences of Variovorax guangxiensis DSM 27352.</title>
        <authorList>
            <person name="Gao J."/>
            <person name="Sun J."/>
        </authorList>
    </citation>
    <scope>NUCLEOTIDE SEQUENCE [LARGE SCALE GENOMIC DNA]</scope>
    <source>
        <strain evidence="1 2">DSM 27352</strain>
    </source>
</reference>
<protein>
    <submittedName>
        <fullName evidence="1">Uncharacterized protein</fullName>
    </submittedName>
</protein>
<evidence type="ECO:0000313" key="1">
    <source>
        <dbReference type="EMBL" id="RUR70266.1"/>
    </source>
</evidence>
<name>A0A3S0ZHP1_9BURK</name>
<proteinExistence type="predicted"/>
<dbReference type="RefSeq" id="WP_126024360.1">
    <property type="nucleotide sequence ID" value="NZ_RXFT01000012.1"/>
</dbReference>